<evidence type="ECO:0000313" key="2">
    <source>
        <dbReference type="Proteomes" id="UP000194137"/>
    </source>
</evidence>
<dbReference type="RefSeq" id="WP_086091028.1">
    <property type="nucleotide sequence ID" value="NZ_CP021112.1"/>
</dbReference>
<dbReference type="InterPro" id="IPR005325">
    <property type="entry name" value="DUF308_memb"/>
</dbReference>
<dbReference type="PANTHER" id="PTHR34989:SF1">
    <property type="entry name" value="PROTEIN HDED"/>
    <property type="match status" value="1"/>
</dbReference>
<dbReference type="GO" id="GO:0005886">
    <property type="term" value="C:plasma membrane"/>
    <property type="evidence" value="ECO:0007669"/>
    <property type="project" value="TreeGrafter"/>
</dbReference>
<accession>A0A1W6ZZA2</accession>
<name>A0A1W6ZZA2_9HYPH</name>
<organism evidence="1 2">
    <name type="scientific">Pseudorhodoplanes sinuspersici</name>
    <dbReference type="NCBI Taxonomy" id="1235591"/>
    <lineage>
        <taxon>Bacteria</taxon>
        <taxon>Pseudomonadati</taxon>
        <taxon>Pseudomonadota</taxon>
        <taxon>Alphaproteobacteria</taxon>
        <taxon>Hyphomicrobiales</taxon>
        <taxon>Pseudorhodoplanes</taxon>
    </lineage>
</organism>
<dbReference type="OrthoDB" id="193343at2"/>
<evidence type="ECO:0000313" key="1">
    <source>
        <dbReference type="EMBL" id="ARQ02598.1"/>
    </source>
</evidence>
<dbReference type="Proteomes" id="UP000194137">
    <property type="component" value="Chromosome"/>
</dbReference>
<dbReference type="Pfam" id="PF03729">
    <property type="entry name" value="DUF308"/>
    <property type="match status" value="1"/>
</dbReference>
<keyword evidence="2" id="KW-1185">Reference proteome</keyword>
<proteinExistence type="predicted"/>
<dbReference type="KEGG" id="psin:CAK95_28430"/>
<dbReference type="PANTHER" id="PTHR34989">
    <property type="entry name" value="PROTEIN HDED"/>
    <property type="match status" value="1"/>
</dbReference>
<dbReference type="EMBL" id="CP021112">
    <property type="protein sequence ID" value="ARQ02598.1"/>
    <property type="molecule type" value="Genomic_DNA"/>
</dbReference>
<dbReference type="AlphaFoldDB" id="A0A1W6ZZA2"/>
<gene>
    <name evidence="1" type="ORF">CAK95_28430</name>
</gene>
<protein>
    <submittedName>
        <fullName evidence="1">Uncharacterized protein</fullName>
    </submittedName>
</protein>
<reference evidence="1 2" key="1">
    <citation type="submission" date="2017-05" db="EMBL/GenBank/DDBJ databases">
        <title>Full genome sequence of Pseudorhodoplanes sinuspersici.</title>
        <authorList>
            <person name="Dastgheib S.M.M."/>
            <person name="Shavandi M."/>
            <person name="Tirandaz H."/>
        </authorList>
    </citation>
    <scope>NUCLEOTIDE SEQUENCE [LARGE SCALE GENOMIC DNA]</scope>
    <source>
        <strain evidence="1 2">RIPI110</strain>
    </source>
</reference>
<sequence length="204" mass="21844">MTSMHAPTGPASPLNNVLMLRALADNWWLLLLRGIAAIVFGVLAFFWPGITLLTLVLFWGAYALVDGVLALWAALSGRLPSMTSMTVGPRWWLGIVGIAGIAAGILTFAWPGITAVILLMFVAAWAIVTGVMEIWGAVKLRKEIEGEWLLILAGLLSVAFGLILIVQPGAGALALVWLIAWFAVLFGAVNIALAFRLRQHHAPA</sequence>
<dbReference type="InterPro" id="IPR052712">
    <property type="entry name" value="Acid_resist_chaperone_HdeD"/>
</dbReference>